<protein>
    <submittedName>
        <fullName evidence="2">Related to triacylglycerol lipase V</fullName>
    </submittedName>
</protein>
<dbReference type="SUPFAM" id="SSF53474">
    <property type="entry name" value="alpha/beta-Hydrolases"/>
    <property type="match status" value="1"/>
</dbReference>
<dbReference type="PANTHER" id="PTHR11559">
    <property type="entry name" value="CARBOXYLESTERASE"/>
    <property type="match status" value="1"/>
</dbReference>
<dbReference type="InterPro" id="IPR002018">
    <property type="entry name" value="CarbesteraseB"/>
</dbReference>
<feature type="domain" description="Carboxylesterase type B" evidence="1">
    <location>
        <begin position="7"/>
        <end position="451"/>
    </location>
</feature>
<dbReference type="InterPro" id="IPR050309">
    <property type="entry name" value="Type-B_Carboxylest/Lipase"/>
</dbReference>
<dbReference type="InterPro" id="IPR029058">
    <property type="entry name" value="AB_hydrolase_fold"/>
</dbReference>
<dbReference type="Gene3D" id="3.40.50.1820">
    <property type="entry name" value="alpha/beta hydrolase"/>
    <property type="match status" value="1"/>
</dbReference>
<keyword evidence="3" id="KW-1185">Reference proteome</keyword>
<proteinExistence type="predicted"/>
<dbReference type="Pfam" id="PF00135">
    <property type="entry name" value="COesterase"/>
    <property type="match status" value="1"/>
</dbReference>
<gene>
    <name evidence="2" type="ORF">FPRO_08866</name>
</gene>
<organism evidence="2 3">
    <name type="scientific">Fusarium proliferatum (strain ET1)</name>
    <name type="common">Orchid endophyte fungus</name>
    <dbReference type="NCBI Taxonomy" id="1227346"/>
    <lineage>
        <taxon>Eukaryota</taxon>
        <taxon>Fungi</taxon>
        <taxon>Dikarya</taxon>
        <taxon>Ascomycota</taxon>
        <taxon>Pezizomycotina</taxon>
        <taxon>Sordariomycetes</taxon>
        <taxon>Hypocreomycetidae</taxon>
        <taxon>Hypocreales</taxon>
        <taxon>Nectriaceae</taxon>
        <taxon>Fusarium</taxon>
        <taxon>Fusarium fujikuroi species complex</taxon>
    </lineage>
</organism>
<accession>A0A1L7W9W6</accession>
<evidence type="ECO:0000313" key="3">
    <source>
        <dbReference type="Proteomes" id="UP000183971"/>
    </source>
</evidence>
<dbReference type="RefSeq" id="XP_031089895.1">
    <property type="nucleotide sequence ID" value="XM_031224657.1"/>
</dbReference>
<dbReference type="AlphaFoldDB" id="A0A1L7W9W6"/>
<evidence type="ECO:0000313" key="2">
    <source>
        <dbReference type="EMBL" id="CZR49393.1"/>
    </source>
</evidence>
<dbReference type="VEuPathDB" id="FungiDB:FPRO_08866"/>
<dbReference type="Proteomes" id="UP000183971">
    <property type="component" value="Unassembled WGS sequence"/>
</dbReference>
<evidence type="ECO:0000259" key="1">
    <source>
        <dbReference type="Pfam" id="PF00135"/>
    </source>
</evidence>
<sequence>MAFTLNHTRLGDIQGLKLDDQGVVQFLGVQYATIAHRLAAPVLKSDYGGKIHATRRGPTVVRPPLACDIEFGLIQKALNKPDDRPMSDLDGLTLDITVPEATLNENDAKLPVLVFIHGGAYIIGDSGAPHYDMAAIVAYSKSIGKPIIGVSINYRLGVAGFLDSNEMRATGILPNRGILDQKTAFQWVRQNIGGFSGDPTRITAIGQSAGGSSIMHLLDLDLQGEYLFDRAICLSGNNLAVPSSSNEVAQDAYKAVLQCLGIDSALSSKDQVDALIAISPEDILSKIPMSVPLMPVMETDQLPSFYSVETHLPSSKHKPPLMIGSTDFDAVIFEVLGLFAGRDQGSLAQDFARSLAKSIPADHHDTLERLLSLYGISEADDDGETRVKILQFGTDLKYFATSKHYANCWPNKSWLYYFNESNPWDGPHKGRSAHCLDIAYLFLNFNHVMDDSQKRTATDFAQDVISFTTMEEPWAELHASKDLRVYGGLAESQESGNGLKTTPGRSEEVQRLWSEIGLDSLAQAWGAYSARS</sequence>
<reference evidence="3" key="1">
    <citation type="journal article" date="2016" name="Genome Biol. Evol.">
        <title>Comparative 'omics' of the Fusarium fujikuroi species complex highlights differences in genetic potential and metabolite synthesis.</title>
        <authorList>
            <person name="Niehaus E.-M."/>
            <person name="Muensterkoetter M."/>
            <person name="Proctor R.H."/>
            <person name="Brown D.W."/>
            <person name="Sharon A."/>
            <person name="Idan Y."/>
            <person name="Oren-Young L."/>
            <person name="Sieber C.M."/>
            <person name="Novak O."/>
            <person name="Pencik A."/>
            <person name="Tarkowska D."/>
            <person name="Hromadova K."/>
            <person name="Freeman S."/>
            <person name="Maymon M."/>
            <person name="Elazar M."/>
            <person name="Youssef S.A."/>
            <person name="El-Shabrawy E.S.M."/>
            <person name="Shalaby A.B.A."/>
            <person name="Houterman P."/>
            <person name="Brock N.L."/>
            <person name="Burkhardt I."/>
            <person name="Tsavkelova E.A."/>
            <person name="Dickschat J.S."/>
            <person name="Galuszka P."/>
            <person name="Gueldener U."/>
            <person name="Tudzynski B."/>
        </authorList>
    </citation>
    <scope>NUCLEOTIDE SEQUENCE [LARGE SCALE GENOMIC DNA]</scope>
    <source>
        <strain evidence="3">ET1</strain>
    </source>
</reference>
<name>A0A1L7W9W6_FUSPR</name>
<comment type="caution">
    <text evidence="2">The sequence shown here is derived from an EMBL/GenBank/DDBJ whole genome shotgun (WGS) entry which is preliminary data.</text>
</comment>
<dbReference type="GeneID" id="42053742"/>
<dbReference type="EMBL" id="FJOF01000016">
    <property type="protein sequence ID" value="CZR49393.1"/>
    <property type="molecule type" value="Genomic_DNA"/>
</dbReference>